<dbReference type="GO" id="GO:0030246">
    <property type="term" value="F:carbohydrate binding"/>
    <property type="evidence" value="ECO:0007669"/>
    <property type="project" value="InterPro"/>
</dbReference>
<dbReference type="PANTHER" id="PTHR46017">
    <property type="entry name" value="ALPHA-MANNOSIDASE 2C1"/>
    <property type="match status" value="1"/>
</dbReference>
<dbReference type="Proteomes" id="UP000239554">
    <property type="component" value="Chromosome"/>
</dbReference>
<dbReference type="InterPro" id="IPR027291">
    <property type="entry name" value="Glyco_hydro_38_N_sf"/>
</dbReference>
<dbReference type="SUPFAM" id="SSF74650">
    <property type="entry name" value="Galactose mutarotase-like"/>
    <property type="match status" value="1"/>
</dbReference>
<dbReference type="AlphaFoldDB" id="A0A3L2X7D0"/>
<evidence type="ECO:0000259" key="5">
    <source>
        <dbReference type="SMART" id="SM00872"/>
    </source>
</evidence>
<dbReference type="InterPro" id="IPR011330">
    <property type="entry name" value="Glyco_hydro/deAcase_b/a-brl"/>
</dbReference>
<dbReference type="PANTHER" id="PTHR46017:SF1">
    <property type="entry name" value="ALPHA-MANNOSIDASE 2C1"/>
    <property type="match status" value="1"/>
</dbReference>
<evidence type="ECO:0000256" key="2">
    <source>
        <dbReference type="ARBA" id="ARBA00022723"/>
    </source>
</evidence>
<dbReference type="InterPro" id="IPR037094">
    <property type="entry name" value="Glyco_hydro_38_cen_sf"/>
</dbReference>
<evidence type="ECO:0000256" key="3">
    <source>
        <dbReference type="ARBA" id="ARBA00022801"/>
    </source>
</evidence>
<dbReference type="GO" id="GO:0046872">
    <property type="term" value="F:metal ion binding"/>
    <property type="evidence" value="ECO:0007669"/>
    <property type="project" value="UniProtKB-KW"/>
</dbReference>
<evidence type="ECO:0000256" key="1">
    <source>
        <dbReference type="ARBA" id="ARBA00009792"/>
    </source>
</evidence>
<dbReference type="GO" id="GO:0004559">
    <property type="term" value="F:alpha-mannosidase activity"/>
    <property type="evidence" value="ECO:0007669"/>
    <property type="project" value="InterPro"/>
</dbReference>
<dbReference type="Gene3D" id="2.70.98.30">
    <property type="entry name" value="Golgi alpha-mannosidase II, domain 4"/>
    <property type="match status" value="1"/>
</dbReference>
<dbReference type="Pfam" id="PF09261">
    <property type="entry name" value="Alpha-mann_mid"/>
    <property type="match status" value="1"/>
</dbReference>
<gene>
    <name evidence="6" type="ORF">C3F40_01320</name>
</gene>
<feature type="domain" description="Glycoside hydrolase family 38 central" evidence="5">
    <location>
        <begin position="517"/>
        <end position="593"/>
    </location>
</feature>
<dbReference type="InterPro" id="IPR015341">
    <property type="entry name" value="Glyco_hydro_38_cen"/>
</dbReference>
<dbReference type="Gene3D" id="1.20.1270.50">
    <property type="entry name" value="Glycoside hydrolase family 38, central domain"/>
    <property type="match status" value="1"/>
</dbReference>
<dbReference type="SUPFAM" id="SSF88713">
    <property type="entry name" value="Glycoside hydrolase/deacetylase"/>
    <property type="match status" value="1"/>
</dbReference>
<dbReference type="InterPro" id="IPR054723">
    <property type="entry name" value="Ams1-like_N"/>
</dbReference>
<protein>
    <submittedName>
        <fullName evidence="6">Alpha-mannosidase</fullName>
    </submittedName>
</protein>
<dbReference type="RefSeq" id="WP_016243615.1">
    <property type="nucleotide sequence ID" value="NZ_BFLM01000045.1"/>
</dbReference>
<dbReference type="Pfam" id="PF07748">
    <property type="entry name" value="Glyco_hydro_38C"/>
    <property type="match status" value="1"/>
</dbReference>
<organism evidence="6 7">
    <name type="scientific">Escherichia coli</name>
    <dbReference type="NCBI Taxonomy" id="562"/>
    <lineage>
        <taxon>Bacteria</taxon>
        <taxon>Pseudomonadati</taxon>
        <taxon>Pseudomonadota</taxon>
        <taxon>Gammaproteobacteria</taxon>
        <taxon>Enterobacterales</taxon>
        <taxon>Enterobacteriaceae</taxon>
        <taxon>Escherichia</taxon>
    </lineage>
</organism>
<reference evidence="6 7" key="1">
    <citation type="journal article" date="2018" name="MBio">
        <title>Genomic Analysis of Hospital Plumbing Reveals Diverse Reservoir of Bacterial Plasmids Conferring Carbapenem Resistance.</title>
        <authorList>
            <consortium name="NISC Comparative Sequencing Program"/>
            <person name="Weingarten R.A."/>
            <person name="Johnson R.C."/>
            <person name="Conlan S."/>
            <person name="Ramsburg A.M."/>
            <person name="Dekker J.P."/>
            <person name="Lau A.F."/>
            <person name="Khil P."/>
            <person name="Odom R.T."/>
            <person name="Deming C."/>
            <person name="Park M."/>
            <person name="Thomas P.J."/>
            <person name="Henderson D.K."/>
            <person name="Palmore T.N."/>
            <person name="Segre J.A."/>
            <person name="Frank K.M."/>
        </authorList>
    </citation>
    <scope>NUCLEOTIDE SEQUENCE [LARGE SCALE GENOMIC DNA]</scope>
    <source>
        <strain evidence="6 7">ECONIH4</strain>
    </source>
</reference>
<dbReference type="GO" id="GO:0006013">
    <property type="term" value="P:mannose metabolic process"/>
    <property type="evidence" value="ECO:0007669"/>
    <property type="project" value="InterPro"/>
</dbReference>
<proteinExistence type="inferred from homology"/>
<accession>A0A3L2X7D0</accession>
<dbReference type="Gene3D" id="2.60.40.2220">
    <property type="match status" value="1"/>
</dbReference>
<evidence type="ECO:0000313" key="6">
    <source>
        <dbReference type="EMBL" id="AUY00577.1"/>
    </source>
</evidence>
<dbReference type="InterPro" id="IPR041147">
    <property type="entry name" value="GH38_C"/>
</dbReference>
<dbReference type="Gene3D" id="3.20.110.10">
    <property type="entry name" value="Glycoside hydrolase 38, N terminal domain"/>
    <property type="match status" value="1"/>
</dbReference>
<keyword evidence="2" id="KW-0479">Metal-binding</keyword>
<dbReference type="GO" id="GO:0009313">
    <property type="term" value="P:oligosaccharide catabolic process"/>
    <property type="evidence" value="ECO:0007669"/>
    <property type="project" value="TreeGrafter"/>
</dbReference>
<sequence length="1027" mass="118000">MDLTDNIIKLSNKIGQRVYTVVSEMSIEAWITKEPQPFVYRRSGAYQKLTIGSDWGQLFDCAWMRVYGKRPADKFRHKLVALVDIGGEGLIVDKNGSPICGITNKASSYGVPPDKPGKWVVDLSLVSENDEVEFWIDAACNDLFGYVTNGGIITDVHIATCNQLLKSLYYDVEVLFDWINDGQKFESIHPKGIIPEKIITKRSERTDEIIRILEYIDNTLITFCNEEIIKCQIAIQSIISKNNNPSEFRIMATGHAHLDIAWMWPLREGRRKAIRTFATALANIEKYPDYIFGASQYQLFHWIKKDYPYFFEKLKKQIAAGRFELQGCFWVECDLNLVSGESLIRQIMHGTRFTLQNFSKKINYVWQPDVFGFPATLPQILKKSGINYIASQKLSQNKINKFNNYLFRWQGLDGSEILMHNFPEDTYDSRARARSLEYIEQNYNEKEICPYALMVYGVGDGGAGGAGPGEEHIERLTRIRNIDGLPHVDFSRVDKFFTHADAFRESLPIISGELYFEAHQGCFTSESATKAHNRIMENKLHDAEFFITITNNMTSILRSEFDEIWKAMLTLQFHDILPGSCISRVYHETEKEYLKLEAKTEKIISDAQSTLLSKIDTSSYKDPHILFNTTCFARNEWININNNWLKARVNSYGYAVIDPKNKIVNGLKAESRSIENNYIKLLFSESGDLISLYDKRYGKEYITENMHSEIRAYHEDAGFFAAWDFASNYRDGESYVLLAEKMTTVISGPKTTMTLIYHYNSSYLRFAFTLTQDSPRVDVQTFIDWHEPNVSLKVKFPVSVQTSLAQCQIQFGVIDRPTHSDDSFAFAKDEIPAHHWVDLSDQETGIALIAKNKYGYRVKDQTLELTLLRSQHKPGEVVKTDNYDNFLINNFADIGKQKFTFSLFPHHGDYRVGGVVNQAYIMNHPLQIVPVKPHPGELPPSLSFFAIDTNSVIIETIKLAEDGDGIIVRLYESHGLEISAMLSWVCNYHYVQYVDLQENKLDDSFYCNQYCNLEFKPFEIITLRLTQ</sequence>
<evidence type="ECO:0000256" key="4">
    <source>
        <dbReference type="ARBA" id="ARBA00023295"/>
    </source>
</evidence>
<dbReference type="EMBL" id="CP026399">
    <property type="protein sequence ID" value="AUY00577.1"/>
    <property type="molecule type" value="Genomic_DNA"/>
</dbReference>
<keyword evidence="4" id="KW-0326">Glycosidase</keyword>
<dbReference type="SMART" id="SM00872">
    <property type="entry name" value="Alpha-mann_mid"/>
    <property type="match status" value="1"/>
</dbReference>
<dbReference type="Pfam" id="PF22907">
    <property type="entry name" value="Ams1-like_1st"/>
    <property type="match status" value="1"/>
</dbReference>
<dbReference type="FunFam" id="1.20.1270.50:FF:000004">
    <property type="entry name" value="alpha-mannosidase 2C1 isoform X1"/>
    <property type="match status" value="1"/>
</dbReference>
<dbReference type="Pfam" id="PF01074">
    <property type="entry name" value="Glyco_hydro_38N"/>
    <property type="match status" value="1"/>
</dbReference>
<dbReference type="Pfam" id="PF17677">
    <property type="entry name" value="Glyco_hydro38C2"/>
    <property type="match status" value="1"/>
</dbReference>
<dbReference type="InterPro" id="IPR011682">
    <property type="entry name" value="Glyco_hydro_38_C"/>
</dbReference>
<dbReference type="InterPro" id="IPR028995">
    <property type="entry name" value="Glyco_hydro_57/38_cen_sf"/>
</dbReference>
<dbReference type="InterPro" id="IPR011013">
    <property type="entry name" value="Gal_mutarotase_sf_dom"/>
</dbReference>
<keyword evidence="3" id="KW-0378">Hydrolase</keyword>
<dbReference type="CDD" id="cd10789">
    <property type="entry name" value="GH38N_AMII_ER_cytosolic"/>
    <property type="match status" value="1"/>
</dbReference>
<comment type="similarity">
    <text evidence="1">Belongs to the glycosyl hydrolase 38 family.</text>
</comment>
<dbReference type="SUPFAM" id="SSF88688">
    <property type="entry name" value="Families 57/38 glycoside transferase middle domain"/>
    <property type="match status" value="1"/>
</dbReference>
<name>A0A3L2X7D0_ECOLX</name>
<dbReference type="InterPro" id="IPR000602">
    <property type="entry name" value="Glyco_hydro_38_N"/>
</dbReference>
<evidence type="ECO:0000313" key="7">
    <source>
        <dbReference type="Proteomes" id="UP000239554"/>
    </source>
</evidence>